<evidence type="ECO:0000256" key="2">
    <source>
        <dbReference type="ARBA" id="ARBA00022857"/>
    </source>
</evidence>
<dbReference type="Gene3D" id="3.40.50.720">
    <property type="entry name" value="NAD(P)-binding Rossmann-like Domain"/>
    <property type="match status" value="2"/>
</dbReference>
<reference evidence="4" key="1">
    <citation type="submission" date="2022-12" db="EMBL/GenBank/DDBJ databases">
        <title>Draft genome assemblies for two species of Escallonia (Escalloniales).</title>
        <authorList>
            <person name="Chanderbali A."/>
            <person name="Dervinis C."/>
            <person name="Anghel I."/>
            <person name="Soltis D."/>
            <person name="Soltis P."/>
            <person name="Zapata F."/>
        </authorList>
    </citation>
    <scope>NUCLEOTIDE SEQUENCE</scope>
    <source>
        <strain evidence="4">UCBG64.0493</strain>
        <tissue evidence="4">Leaf</tissue>
    </source>
</reference>
<proteinExistence type="inferred from homology"/>
<dbReference type="PANTHER" id="PTHR43490">
    <property type="entry name" value="(+)-NEOMENTHOL DEHYDROGENASE"/>
    <property type="match status" value="1"/>
</dbReference>
<keyword evidence="5" id="KW-1185">Reference proteome</keyword>
<organism evidence="4 5">
    <name type="scientific">Escallonia herrerae</name>
    <dbReference type="NCBI Taxonomy" id="1293975"/>
    <lineage>
        <taxon>Eukaryota</taxon>
        <taxon>Viridiplantae</taxon>
        <taxon>Streptophyta</taxon>
        <taxon>Embryophyta</taxon>
        <taxon>Tracheophyta</taxon>
        <taxon>Spermatophyta</taxon>
        <taxon>Magnoliopsida</taxon>
        <taxon>eudicotyledons</taxon>
        <taxon>Gunneridae</taxon>
        <taxon>Pentapetalae</taxon>
        <taxon>asterids</taxon>
        <taxon>campanulids</taxon>
        <taxon>Escalloniales</taxon>
        <taxon>Escalloniaceae</taxon>
        <taxon>Escallonia</taxon>
    </lineage>
</organism>
<dbReference type="SUPFAM" id="SSF51735">
    <property type="entry name" value="NAD(P)-binding Rossmann-fold domains"/>
    <property type="match status" value="2"/>
</dbReference>
<evidence type="ECO:0000256" key="3">
    <source>
        <dbReference type="ARBA" id="ARBA00023002"/>
    </source>
</evidence>
<gene>
    <name evidence="4" type="ORF">RJ639_033842</name>
</gene>
<dbReference type="EMBL" id="JAVXUP010000197">
    <property type="protein sequence ID" value="KAK3034596.1"/>
    <property type="molecule type" value="Genomic_DNA"/>
</dbReference>
<sequence length="311" mass="34307">YIKNEKVRAELESIDSLTEDEIDDILQLFLRDFKEDRLKASGWPMTLSAYKVSKAVINAYTRLTARRFPSILVNCVHPGYCKTDITRYIGHLTPAEGAQAPVNNAGVSGVMIDAEAFTSLNLKAGEVVGSKSDLAKRVMRQTYETAEGCLQTNYYGPKLLTQALIPLLLQSSSTSIVNISSTLGQLKNVKNEWANKVLSDVDGLSEEKVDEVVKKFLKDAKEDLLEEEGWLNLSAYIVSKAALNAYSRILAKKFTAFRVNAVSPGFCKTDLSHNNGQFTAEEGARGPVRMALIPADGPSGKFFYQMEESAF</sequence>
<dbReference type="GO" id="GO:0016020">
    <property type="term" value="C:membrane"/>
    <property type="evidence" value="ECO:0007669"/>
    <property type="project" value="TreeGrafter"/>
</dbReference>
<comment type="caution">
    <text evidence="4">The sequence shown here is derived from an EMBL/GenBank/DDBJ whole genome shotgun (WGS) entry which is preliminary data.</text>
</comment>
<dbReference type="GO" id="GO:0016491">
    <property type="term" value="F:oxidoreductase activity"/>
    <property type="evidence" value="ECO:0007669"/>
    <property type="project" value="UniProtKB-KW"/>
</dbReference>
<protein>
    <submittedName>
        <fullName evidence="4">Uncharacterized protein</fullName>
    </submittedName>
</protein>
<dbReference type="Proteomes" id="UP001188597">
    <property type="component" value="Unassembled WGS sequence"/>
</dbReference>
<feature type="non-terminal residue" evidence="4">
    <location>
        <position position="311"/>
    </location>
</feature>
<accession>A0AA88WUV4</accession>
<dbReference type="InterPro" id="IPR002347">
    <property type="entry name" value="SDR_fam"/>
</dbReference>
<comment type="similarity">
    <text evidence="1">Belongs to the short-chain dehydrogenases/reductases (SDR) family.</text>
</comment>
<dbReference type="AlphaFoldDB" id="A0AA88WUV4"/>
<evidence type="ECO:0000313" key="5">
    <source>
        <dbReference type="Proteomes" id="UP001188597"/>
    </source>
</evidence>
<dbReference type="Pfam" id="PF13561">
    <property type="entry name" value="adh_short_C2"/>
    <property type="match status" value="1"/>
</dbReference>
<keyword evidence="3" id="KW-0560">Oxidoreductase</keyword>
<evidence type="ECO:0000313" key="4">
    <source>
        <dbReference type="EMBL" id="KAK3034596.1"/>
    </source>
</evidence>
<evidence type="ECO:0000256" key="1">
    <source>
        <dbReference type="ARBA" id="ARBA00006484"/>
    </source>
</evidence>
<dbReference type="PANTHER" id="PTHR43490:SF107">
    <property type="entry name" value="SALUTARIDINE REDUCTASE (NADPH)"/>
    <property type="match status" value="1"/>
</dbReference>
<keyword evidence="2" id="KW-0521">NADP</keyword>
<dbReference type="PRINTS" id="PR00081">
    <property type="entry name" value="GDHRDH"/>
</dbReference>
<name>A0AA88WUV4_9ASTE</name>
<dbReference type="InterPro" id="IPR036291">
    <property type="entry name" value="NAD(P)-bd_dom_sf"/>
</dbReference>